<dbReference type="Pfam" id="PF06148">
    <property type="entry name" value="COG2_N"/>
    <property type="match status" value="1"/>
</dbReference>
<evidence type="ECO:0000313" key="12">
    <source>
        <dbReference type="EMBL" id="KAJ6251250.1"/>
    </source>
</evidence>
<evidence type="ECO:0000256" key="4">
    <source>
        <dbReference type="ARBA" id="ARBA00022448"/>
    </source>
</evidence>
<evidence type="ECO:0000256" key="6">
    <source>
        <dbReference type="ARBA" id="ARBA00023034"/>
    </source>
</evidence>
<comment type="subcellular location">
    <subcellularLocation>
        <location evidence="1">Golgi apparatus membrane</location>
        <topology evidence="1">Peripheral membrane protein</topology>
    </subcellularLocation>
</comment>
<feature type="region of interest" description="Disordered" evidence="9">
    <location>
        <begin position="376"/>
        <end position="401"/>
    </location>
</feature>
<evidence type="ECO:0000256" key="7">
    <source>
        <dbReference type="ARBA" id="ARBA00023136"/>
    </source>
</evidence>
<evidence type="ECO:0000256" key="2">
    <source>
        <dbReference type="ARBA" id="ARBA00007603"/>
    </source>
</evidence>
<dbReference type="Pfam" id="PF12022">
    <property type="entry name" value="COG2_C"/>
    <property type="match status" value="1"/>
</dbReference>
<evidence type="ECO:0000259" key="10">
    <source>
        <dbReference type="Pfam" id="PF06148"/>
    </source>
</evidence>
<evidence type="ECO:0000313" key="13">
    <source>
        <dbReference type="Proteomes" id="UP001150062"/>
    </source>
</evidence>
<keyword evidence="5" id="KW-0653">Protein transport</keyword>
<evidence type="ECO:0000256" key="9">
    <source>
        <dbReference type="SAM" id="MobiDB-lite"/>
    </source>
</evidence>
<evidence type="ECO:0000256" key="3">
    <source>
        <dbReference type="ARBA" id="ARBA00020977"/>
    </source>
</evidence>
<keyword evidence="7" id="KW-0472">Membrane</keyword>
<dbReference type="InterPro" id="IPR024602">
    <property type="entry name" value="COG_su2_N"/>
</dbReference>
<comment type="similarity">
    <text evidence="2">Belongs to the COG2 family.</text>
</comment>
<dbReference type="PANTHER" id="PTHR12961:SF0">
    <property type="entry name" value="CONSERVED OLIGOMERIC GOLGI COMPLEX SUBUNIT 2"/>
    <property type="match status" value="1"/>
</dbReference>
<proteinExistence type="inferred from homology"/>
<keyword evidence="4" id="KW-0813">Transport</keyword>
<feature type="compositionally biased region" description="Basic and acidic residues" evidence="9">
    <location>
        <begin position="381"/>
        <end position="401"/>
    </location>
</feature>
<feature type="region of interest" description="Disordered" evidence="9">
    <location>
        <begin position="157"/>
        <end position="226"/>
    </location>
</feature>
<comment type="caution">
    <text evidence="12">The sequence shown here is derived from an EMBL/GenBank/DDBJ whole genome shotgun (WGS) entry which is preliminary data.</text>
</comment>
<evidence type="ECO:0000256" key="1">
    <source>
        <dbReference type="ARBA" id="ARBA00004395"/>
    </source>
</evidence>
<dbReference type="InterPro" id="IPR024603">
    <property type="entry name" value="COG_complex_COG2_C"/>
</dbReference>
<feature type="domain" description="Conserved oligomeric Golgi complex subunit 2 N-terminal" evidence="10">
    <location>
        <begin position="7"/>
        <end position="74"/>
    </location>
</feature>
<sequence>MSLITLNEFTQKDFNEDEFLKKTRQTRTLLEVQKELEFIQKKLQTSLVTLINNDYADFVNLSSNLIGLDTNINTLLACLGYLKKHVNKLRSFFTEVTLHLEKKITKKQETDFQLRILKTTVEIDSTLKKLEILEQQLGGNSNITNKKFTNEENFNLDFSSTANNSKKKMKSVKSTRNMSEKMMKNKRLSPNNQRRMQRIQSTPTNLKSQNNQSRIKNKGSNSPKIVNNANTIHQIYDPLIIERMSHAISSLQLLMNSSFFKGSKYYPILSKRISDLLFSTTKRLGSNLITFLKKKDKKKSIQTLRCFQILSKQKEAEKIIRTQIVSPNLKKIISRKDLASKNGLKKIYNLIVTHVRIEAGFLNELEQIQRNTINKNFQMESKTEDNKIKADQKENDDQENEKKIEIEIETEKELEIEKEKELEIEKKLEKEQELEKEKEQENNNLNEFNSFGFNFITNSFWIEIERIIIKRLGSIFNPGNISKFHKNYCLSKKLINTLIHDFYYDKPEEVALFLKSKPTIEFQKKWNLNAYFQICLLNFVQNFDNKLEVADLKNDIKNGFFQLKKQRNKKLNKSQLFLSNSKLLSDTFFKCWDQNIFLSDLTHKFLKLSLQILNRYIQWIREAIKQTMLTPNELIIINSDIETFLIKLQNFFTLTKKNDDDDDEEENGDNFLKIIFQKNTNFQYRFINQQIINKESFNKEKFLQIILKCSKYTIDDFEKLLPLIKEKIFQQFTERCIKNLDQIWKIKSRYHMTERQTPTKCSDFVIRIFYPLTKFLKNYSLLISAKTAKECKLIVAKGITKKYYELTVEFIDSVRETEKALKRFQKAQMNQNENKNVQKKLTYVEKITIQLFLDTKKFIEIVTQLLKNQKIPQDLLEQFDRFQKFTKKQTEYNN</sequence>
<dbReference type="PANTHER" id="PTHR12961">
    <property type="entry name" value="CONSERVED OLIGOMERIC GOLGI COMPLEX COMPONENT 2"/>
    <property type="match status" value="1"/>
</dbReference>
<feature type="domain" description="COG complex component COG2 C-terminal" evidence="11">
    <location>
        <begin position="524"/>
        <end position="854"/>
    </location>
</feature>
<keyword evidence="6" id="KW-0333">Golgi apparatus</keyword>
<keyword evidence="13" id="KW-1185">Reference proteome</keyword>
<accession>A0ABQ8Z382</accession>
<reference evidence="12" key="1">
    <citation type="submission" date="2022-08" db="EMBL/GenBank/DDBJ databases">
        <title>Novel sulfate-reducing endosymbionts in the free-living metamonad Anaeramoeba.</title>
        <authorList>
            <person name="Jerlstrom-Hultqvist J."/>
            <person name="Cepicka I."/>
            <person name="Gallot-Lavallee L."/>
            <person name="Salas-Leiva D."/>
            <person name="Curtis B.A."/>
            <person name="Zahonova K."/>
            <person name="Pipaliya S."/>
            <person name="Dacks J."/>
            <person name="Roger A.J."/>
        </authorList>
    </citation>
    <scope>NUCLEOTIDE SEQUENCE</scope>
    <source>
        <strain evidence="12">Schooner1</strain>
    </source>
</reference>
<evidence type="ECO:0000259" key="11">
    <source>
        <dbReference type="Pfam" id="PF12022"/>
    </source>
</evidence>
<evidence type="ECO:0000256" key="8">
    <source>
        <dbReference type="ARBA" id="ARBA00031344"/>
    </source>
</evidence>
<name>A0ABQ8Z382_9EUKA</name>
<gene>
    <name evidence="12" type="ORF">M0813_15207</name>
</gene>
<dbReference type="EMBL" id="JAOAOG010000065">
    <property type="protein sequence ID" value="KAJ6251250.1"/>
    <property type="molecule type" value="Genomic_DNA"/>
</dbReference>
<evidence type="ECO:0000256" key="5">
    <source>
        <dbReference type="ARBA" id="ARBA00022927"/>
    </source>
</evidence>
<feature type="compositionally biased region" description="Polar residues" evidence="9">
    <location>
        <begin position="188"/>
        <end position="226"/>
    </location>
</feature>
<dbReference type="Proteomes" id="UP001150062">
    <property type="component" value="Unassembled WGS sequence"/>
</dbReference>
<organism evidence="12 13">
    <name type="scientific">Anaeramoeba flamelloides</name>
    <dbReference type="NCBI Taxonomy" id="1746091"/>
    <lineage>
        <taxon>Eukaryota</taxon>
        <taxon>Metamonada</taxon>
        <taxon>Anaeramoebidae</taxon>
        <taxon>Anaeramoeba</taxon>
    </lineage>
</organism>
<protein>
    <recommendedName>
        <fullName evidence="3">Conserved oligomeric Golgi complex subunit 2</fullName>
    </recommendedName>
    <alternativeName>
        <fullName evidence="8">Component of oligomeric Golgi complex 2</fullName>
    </alternativeName>
</protein>
<dbReference type="InterPro" id="IPR009316">
    <property type="entry name" value="COG2"/>
</dbReference>